<feature type="compositionally biased region" description="Acidic residues" evidence="1">
    <location>
        <begin position="357"/>
        <end position="368"/>
    </location>
</feature>
<evidence type="ECO:0000259" key="2">
    <source>
        <dbReference type="Pfam" id="PF06985"/>
    </source>
</evidence>
<keyword evidence="4" id="KW-1185">Reference proteome</keyword>
<dbReference type="PANTHER" id="PTHR24148">
    <property type="entry name" value="ANKYRIN REPEAT DOMAIN-CONTAINING PROTEIN 39 HOMOLOG-RELATED"/>
    <property type="match status" value="1"/>
</dbReference>
<feature type="domain" description="Heterokaryon incompatibility" evidence="2">
    <location>
        <begin position="551"/>
        <end position="699"/>
    </location>
</feature>
<feature type="region of interest" description="Disordered" evidence="1">
    <location>
        <begin position="40"/>
        <end position="59"/>
    </location>
</feature>
<reference evidence="3 4" key="1">
    <citation type="submission" date="2016-05" db="EMBL/GenBank/DDBJ databases">
        <title>Comparative analysis of secretome profiles of manganese(II)-oxidizing ascomycete fungi.</title>
        <authorList>
            <consortium name="DOE Joint Genome Institute"/>
            <person name="Zeiner C.A."/>
            <person name="Purvine S.O."/>
            <person name="Zink E.M."/>
            <person name="Wu S."/>
            <person name="Pasa-Tolic L."/>
            <person name="Chaput D.L."/>
            <person name="Haridas S."/>
            <person name="Grigoriev I.V."/>
            <person name="Santelli C.M."/>
            <person name="Hansel C.M."/>
        </authorList>
    </citation>
    <scope>NUCLEOTIDE SEQUENCE [LARGE SCALE GENOMIC DNA]</scope>
    <source>
        <strain evidence="3 4">SRC1lrK2f</strain>
    </source>
</reference>
<name>A0A177D591_ALTAL</name>
<dbReference type="Gene3D" id="2.130.10.10">
    <property type="entry name" value="YVTN repeat-like/Quinoprotein amine dehydrogenase"/>
    <property type="match status" value="1"/>
</dbReference>
<dbReference type="AlphaFoldDB" id="A0A177D591"/>
<dbReference type="InterPro" id="IPR052895">
    <property type="entry name" value="HetReg/Transcr_Mod"/>
</dbReference>
<evidence type="ECO:0000313" key="4">
    <source>
        <dbReference type="Proteomes" id="UP000077248"/>
    </source>
</evidence>
<dbReference type="EMBL" id="KV441499">
    <property type="protein sequence ID" value="OAG14571.1"/>
    <property type="molecule type" value="Genomic_DNA"/>
</dbReference>
<dbReference type="KEGG" id="aalt:CC77DRAFT_948640"/>
<dbReference type="GeneID" id="29120803"/>
<evidence type="ECO:0000313" key="3">
    <source>
        <dbReference type="EMBL" id="OAG14571.1"/>
    </source>
</evidence>
<dbReference type="VEuPathDB" id="FungiDB:CC77DRAFT_948640"/>
<proteinExistence type="predicted"/>
<dbReference type="STRING" id="5599.A0A177D591"/>
<accession>A0A177D591</accession>
<dbReference type="InterPro" id="IPR001680">
    <property type="entry name" value="WD40_rpt"/>
</dbReference>
<feature type="compositionally biased region" description="Acidic residues" evidence="1">
    <location>
        <begin position="377"/>
        <end position="395"/>
    </location>
</feature>
<dbReference type="SMART" id="SM00320">
    <property type="entry name" value="WD40"/>
    <property type="match status" value="3"/>
</dbReference>
<dbReference type="Pfam" id="PF06985">
    <property type="entry name" value="HET"/>
    <property type="match status" value="1"/>
</dbReference>
<dbReference type="Pfam" id="PF26639">
    <property type="entry name" value="Het-6_barrel"/>
    <property type="match status" value="1"/>
</dbReference>
<protein>
    <submittedName>
        <fullName evidence="3">WD40 repeat-like protein</fullName>
    </submittedName>
</protein>
<dbReference type="SUPFAM" id="SSF50978">
    <property type="entry name" value="WD40 repeat-like"/>
    <property type="match status" value="1"/>
</dbReference>
<dbReference type="RefSeq" id="XP_018379992.1">
    <property type="nucleotide sequence ID" value="XM_018535209.1"/>
</dbReference>
<feature type="region of interest" description="Disordered" evidence="1">
    <location>
        <begin position="351"/>
        <end position="413"/>
    </location>
</feature>
<gene>
    <name evidence="3" type="ORF">CC77DRAFT_948640</name>
</gene>
<dbReference type="Proteomes" id="UP000077248">
    <property type="component" value="Unassembled WGS sequence"/>
</dbReference>
<organism evidence="3 4">
    <name type="scientific">Alternaria alternata</name>
    <name type="common">Alternaria rot fungus</name>
    <name type="synonym">Torula alternata</name>
    <dbReference type="NCBI Taxonomy" id="5599"/>
    <lineage>
        <taxon>Eukaryota</taxon>
        <taxon>Fungi</taxon>
        <taxon>Dikarya</taxon>
        <taxon>Ascomycota</taxon>
        <taxon>Pezizomycotina</taxon>
        <taxon>Dothideomycetes</taxon>
        <taxon>Pleosporomycetidae</taxon>
        <taxon>Pleosporales</taxon>
        <taxon>Pleosporineae</taxon>
        <taxon>Pleosporaceae</taxon>
        <taxon>Alternaria</taxon>
        <taxon>Alternaria sect. Alternaria</taxon>
        <taxon>Alternaria alternata complex</taxon>
    </lineage>
</organism>
<sequence length="1118" mass="122522">MFENLCALPVEHDIFVQAIHPEEPVISVGLASGHVQTFRLPSDATDDDDDDTAPASEKGFGTIDNVWRTRRHKGSCRTLGYSVDGTSLYSAGTDGIVKVADSMTGQVTAKIAVPLDPANGGIDAPTLVYALSPQSLILTTDSGALHIYDIRNLKGGEKVSLKPENSHRPHDDYVSSLTPLPPTQASTSGFSKQWVTTGGSTLAVTDLRRGVMVRSEDQEEELLCSTIVTGLPKKGSSVGEKVIVGAGDGVLTLWERGVWDDQDERIIVDRSKGGGESLDSITVVPDGVGPGGKHIAVGLGNGDIRFAKLGPNKIVSELKHDELAKESVIGLGFDVTGRMISSGGKTVKVWGEKTWQDVDEDDEDDEEPANGKRDHESEDDGDSDEDMDDSSEEDEPKQKRKKRKKNKGGQAPDDCNCFYSALSKTAVFQPATLEGPAGVDGRLDEIAQTHVRDFVAEKRSQGGERPNVPPSKLYQPLIDGEIRVLELYAGEPGSPLKGALHTVSIDFSYPAREEQYTQPFDNPANTSRRTLTFTRHTNHAVSLVTGGPVWFTALSYVWGAPVFDHTVAFEHGELKITATLAGALEHMRSTQHSVVMWADQICINQEDKAEKVQQIPLMGMIYTHATETLIWLGDENGEDPALALDLMETVYVRLQGTDAQVTPADFSRLDFPPSDDRAWWAVRQFLRRPWFGRLWTIQEAVLSRNLFVKCGKAEVCWDDFAAWCYDLRETHILSWLTADVVLKEKYGEVTNAWTLPPQGATVVNSIQADRLHGLTLVQKEALLTILESTRYAQATEPKDKIYGVLGIADSTVVPDYKGSTREVYHNACLTEIPLRIYELLSCVDHEEPLRPSWVPDWSAPRVTKALGYLTKSWALYCAGGRPVTGAQLPKVVLSDDKREITLCGKVVDTIAIIGNVSNDPFLDITNPPLSNSDLRSYAELVMGAGRTQTYLLLGTSTYEAFLHTLLAGRDGTGVLAPSADHSEVFGLILDATTGKSLSLPGQTMSIRRQKGYFNLDSLKTRKPAKILEDLNTALRAALEMRRFAVTEKGYFALVPRGVQVGDKVAVFDRACVPFVMRQIQVEGDGKKFELLGEAYVHGVMKGEVMAMEDIELQDITLL</sequence>
<dbReference type="InterPro" id="IPR010730">
    <property type="entry name" value="HET"/>
</dbReference>
<dbReference type="InterPro" id="IPR036322">
    <property type="entry name" value="WD40_repeat_dom_sf"/>
</dbReference>
<dbReference type="InterPro" id="IPR015943">
    <property type="entry name" value="WD40/YVTN_repeat-like_dom_sf"/>
</dbReference>
<dbReference type="PANTHER" id="PTHR24148:SF80">
    <property type="entry name" value="HETEROKARYON INCOMPATIBILITY DOMAIN-CONTAINING PROTEIN"/>
    <property type="match status" value="1"/>
</dbReference>
<evidence type="ECO:0000256" key="1">
    <source>
        <dbReference type="SAM" id="MobiDB-lite"/>
    </source>
</evidence>
<feature type="compositionally biased region" description="Basic residues" evidence="1">
    <location>
        <begin position="398"/>
        <end position="407"/>
    </location>
</feature>
<dbReference type="OMA" id="FDRACVP"/>